<evidence type="ECO:0000256" key="1">
    <source>
        <dbReference type="SAM" id="MobiDB-lite"/>
    </source>
</evidence>
<dbReference type="Proteomes" id="UP000095468">
    <property type="component" value="Unassembled WGS sequence"/>
</dbReference>
<keyword evidence="2" id="KW-0472">Membrane</keyword>
<feature type="transmembrane region" description="Helical" evidence="2">
    <location>
        <begin position="166"/>
        <end position="187"/>
    </location>
</feature>
<name>A0A173XEU0_9ACTN</name>
<keyword evidence="2" id="KW-1133">Transmembrane helix</keyword>
<protein>
    <submittedName>
        <fullName evidence="3">Uncharacterized protein</fullName>
    </submittedName>
</protein>
<dbReference type="AlphaFoldDB" id="A0A173XEU0"/>
<keyword evidence="2" id="KW-0812">Transmembrane</keyword>
<proteinExistence type="predicted"/>
<gene>
    <name evidence="3" type="ORF">ERS852381_00296</name>
</gene>
<organism evidence="3 4">
    <name type="scientific">Collinsella aerofaciens</name>
    <dbReference type="NCBI Taxonomy" id="74426"/>
    <lineage>
        <taxon>Bacteria</taxon>
        <taxon>Bacillati</taxon>
        <taxon>Actinomycetota</taxon>
        <taxon>Coriobacteriia</taxon>
        <taxon>Coriobacteriales</taxon>
        <taxon>Coriobacteriaceae</taxon>
        <taxon>Collinsella</taxon>
    </lineage>
</organism>
<accession>A0A173XEU0</accession>
<evidence type="ECO:0000313" key="4">
    <source>
        <dbReference type="Proteomes" id="UP000095468"/>
    </source>
</evidence>
<dbReference type="EMBL" id="CYYP01000002">
    <property type="protein sequence ID" value="CUN50193.1"/>
    <property type="molecule type" value="Genomic_DNA"/>
</dbReference>
<sequence>MGSRFWVQCCPDIELGGYMKDETRGHEDAAQDAEACAEALESLDQIALAEIAFDDSSVDVRDEPEIEAQPDDRDAKDDGTALTEDEAGHEESECEADDRPESDTSEETILLDSLPAEDSLTRELPGLGSTPVVDETIAMGDIPLPSVPSAHEAEARHRKMSPKRRNLMVAGVVAVALVAGGAGYAAWNGYRQEQAAITAANAHTMMSVQIGVHAAGLDCSAGSKIPVQVSGQDSDGSSVSETLYVDEHGRGIKLLPGDYTFSIAGSPIAADGTIYTVPTTKAQVTIKSDGQDLSAQATFKLKVPSADTVTDDQIDAAAKYAEEGGVNSAAVAKVLQQAATARRDAAVNAVSSREAQAARDADARHKATDLYQLDIPVEWYGKVATWQNGSTLCIYLDGDTNTPLVTLVAVREGESFTPDEGDAVLGAASLGNGYTVYASGPVYPYVVPQTINGRTQDPVSTYPMDTAIELVELTTGNRYTYSQIKNVLVGKDGKADAATKLECDYLAQILMPSIKAQD</sequence>
<reference evidence="3 4" key="1">
    <citation type="submission" date="2015-09" db="EMBL/GenBank/DDBJ databases">
        <authorList>
            <consortium name="Pathogen Informatics"/>
        </authorList>
    </citation>
    <scope>NUCLEOTIDE SEQUENCE [LARGE SCALE GENOMIC DNA]</scope>
    <source>
        <strain evidence="3 4">2789STDY5608823</strain>
    </source>
</reference>
<feature type="compositionally biased region" description="Basic and acidic residues" evidence="1">
    <location>
        <begin position="70"/>
        <end position="79"/>
    </location>
</feature>
<feature type="compositionally biased region" description="Acidic residues" evidence="1">
    <location>
        <begin position="83"/>
        <end position="96"/>
    </location>
</feature>
<evidence type="ECO:0000256" key="2">
    <source>
        <dbReference type="SAM" id="Phobius"/>
    </source>
</evidence>
<evidence type="ECO:0000313" key="3">
    <source>
        <dbReference type="EMBL" id="CUN50193.1"/>
    </source>
</evidence>
<feature type="region of interest" description="Disordered" evidence="1">
    <location>
        <begin position="55"/>
        <end position="105"/>
    </location>
</feature>